<accession>D4H6L2</accession>
<organism evidence="8 9">
    <name type="scientific">Denitrovibrio acetiphilus (strain DSM 12809 / NBRC 114555 / N2460)</name>
    <dbReference type="NCBI Taxonomy" id="522772"/>
    <lineage>
        <taxon>Bacteria</taxon>
        <taxon>Pseudomonadati</taxon>
        <taxon>Deferribacterota</taxon>
        <taxon>Deferribacteres</taxon>
        <taxon>Deferribacterales</taxon>
        <taxon>Geovibrionaceae</taxon>
        <taxon>Denitrovibrio</taxon>
    </lineage>
</organism>
<feature type="transmembrane region" description="Helical" evidence="7">
    <location>
        <begin position="6"/>
        <end position="28"/>
    </location>
</feature>
<dbReference type="Proteomes" id="UP000002012">
    <property type="component" value="Chromosome"/>
</dbReference>
<keyword evidence="9" id="KW-1185">Reference proteome</keyword>
<sequence>MGFLILLTQSVLPIFIILGIANIYYRVFKPDIKQLVDISLYIFSPSVVFYGLVKENVSIMIMSRYLFLMLIMTTLLMLLGYFAGRVLRLSRNNIILFMLSVSMINIGNFGVPLIHFTYGDAGLSPSILTFVAFNMPLVTVAIYLSSNEATISGALKDVIRIPMFPATVLAIIITSLHIPVPETIMKLTGFIGQATFPFFIFVLGLQMTTIKLNRKIIGAAMASVLIRLGISPFIMAGVLMMMSFDGLPYSVALVQASGPSALLPLMYAVKFGREADLLAAAILLSTAISAFTLPVVIHFAG</sequence>
<keyword evidence="4 7" id="KW-0812">Transmembrane</keyword>
<dbReference type="HOGENOM" id="CLU_056175_4_0_0"/>
<evidence type="ECO:0000256" key="6">
    <source>
        <dbReference type="ARBA" id="ARBA00023136"/>
    </source>
</evidence>
<comment type="subcellular location">
    <subcellularLocation>
        <location evidence="1">Membrane</location>
        <topology evidence="1">Multi-pass membrane protein</topology>
    </subcellularLocation>
</comment>
<name>D4H6L2_DENA2</name>
<proteinExistence type="predicted"/>
<feature type="transmembrane region" description="Helical" evidence="7">
    <location>
        <begin position="65"/>
        <end position="82"/>
    </location>
</feature>
<evidence type="ECO:0000256" key="7">
    <source>
        <dbReference type="SAM" id="Phobius"/>
    </source>
</evidence>
<dbReference type="GO" id="GO:0016020">
    <property type="term" value="C:membrane"/>
    <property type="evidence" value="ECO:0007669"/>
    <property type="project" value="UniProtKB-SubCell"/>
</dbReference>
<feature type="transmembrane region" description="Helical" evidence="7">
    <location>
        <begin position="127"/>
        <end position="146"/>
    </location>
</feature>
<dbReference type="InterPro" id="IPR004776">
    <property type="entry name" value="Mem_transp_PIN-like"/>
</dbReference>
<evidence type="ECO:0000256" key="2">
    <source>
        <dbReference type="ARBA" id="ARBA00022448"/>
    </source>
</evidence>
<protein>
    <submittedName>
        <fullName evidence="8">Auxin Efflux Carrier</fullName>
    </submittedName>
</protein>
<dbReference type="OrthoDB" id="148377at2"/>
<reference evidence="8 9" key="1">
    <citation type="journal article" date="2010" name="Stand. Genomic Sci.">
        <title>Complete genome sequence of Denitrovibrio acetiphilus type strain (N2460).</title>
        <authorList>
            <person name="Kiss H."/>
            <person name="Lang E."/>
            <person name="Lapidus A."/>
            <person name="Copeland A."/>
            <person name="Nolan M."/>
            <person name="Glavina Del Rio T."/>
            <person name="Chen F."/>
            <person name="Lucas S."/>
            <person name="Tice H."/>
            <person name="Cheng J.F."/>
            <person name="Han C."/>
            <person name="Goodwin L."/>
            <person name="Pitluck S."/>
            <person name="Liolios K."/>
            <person name="Pati A."/>
            <person name="Ivanova N."/>
            <person name="Mavromatis K."/>
            <person name="Chen A."/>
            <person name="Palaniappan K."/>
            <person name="Land M."/>
            <person name="Hauser L."/>
            <person name="Chang Y.J."/>
            <person name="Jeffries C.D."/>
            <person name="Detter J.C."/>
            <person name="Brettin T."/>
            <person name="Spring S."/>
            <person name="Rohde M."/>
            <person name="Goker M."/>
            <person name="Woyke T."/>
            <person name="Bristow J."/>
            <person name="Eisen J.A."/>
            <person name="Markowitz V."/>
            <person name="Hugenholtz P."/>
            <person name="Kyrpides N.C."/>
            <person name="Klenk H.P."/>
        </authorList>
    </citation>
    <scope>NUCLEOTIDE SEQUENCE [LARGE SCALE GENOMIC DNA]</scope>
    <source>
        <strain evidence="9">DSM 12809 / NBRC 114555 / N2460</strain>
    </source>
</reference>
<gene>
    <name evidence="8" type="ordered locus">Dacet_2936</name>
</gene>
<dbReference type="PaxDb" id="522772-Dacet_2936"/>
<evidence type="ECO:0000313" key="8">
    <source>
        <dbReference type="EMBL" id="ADD69686.1"/>
    </source>
</evidence>
<dbReference type="STRING" id="522772.Dacet_2936"/>
<feature type="transmembrane region" description="Helical" evidence="7">
    <location>
        <begin position="35"/>
        <end position="53"/>
    </location>
</feature>
<keyword evidence="3" id="KW-1003">Cell membrane</keyword>
<dbReference type="EMBL" id="CP001968">
    <property type="protein sequence ID" value="ADD69686.1"/>
    <property type="molecule type" value="Genomic_DNA"/>
</dbReference>
<keyword evidence="6 7" id="KW-0472">Membrane</keyword>
<evidence type="ECO:0000313" key="9">
    <source>
        <dbReference type="Proteomes" id="UP000002012"/>
    </source>
</evidence>
<dbReference type="GO" id="GO:0055085">
    <property type="term" value="P:transmembrane transport"/>
    <property type="evidence" value="ECO:0007669"/>
    <property type="project" value="InterPro"/>
</dbReference>
<feature type="transmembrane region" description="Helical" evidence="7">
    <location>
        <begin position="94"/>
        <end position="115"/>
    </location>
</feature>
<feature type="transmembrane region" description="Helical" evidence="7">
    <location>
        <begin position="277"/>
        <end position="300"/>
    </location>
</feature>
<keyword evidence="2" id="KW-0813">Transport</keyword>
<feature type="transmembrane region" description="Helical" evidence="7">
    <location>
        <begin position="158"/>
        <end position="178"/>
    </location>
</feature>
<dbReference type="PANTHER" id="PTHR36838">
    <property type="entry name" value="AUXIN EFFLUX CARRIER FAMILY PROTEIN"/>
    <property type="match status" value="1"/>
</dbReference>
<dbReference type="Pfam" id="PF03547">
    <property type="entry name" value="Mem_trans"/>
    <property type="match status" value="1"/>
</dbReference>
<evidence type="ECO:0000256" key="4">
    <source>
        <dbReference type="ARBA" id="ARBA00022692"/>
    </source>
</evidence>
<feature type="transmembrane region" description="Helical" evidence="7">
    <location>
        <begin position="184"/>
        <end position="205"/>
    </location>
</feature>
<evidence type="ECO:0000256" key="1">
    <source>
        <dbReference type="ARBA" id="ARBA00004141"/>
    </source>
</evidence>
<dbReference type="KEGG" id="dap:Dacet_2936"/>
<evidence type="ECO:0000256" key="5">
    <source>
        <dbReference type="ARBA" id="ARBA00022989"/>
    </source>
</evidence>
<evidence type="ECO:0000256" key="3">
    <source>
        <dbReference type="ARBA" id="ARBA00022475"/>
    </source>
</evidence>
<dbReference type="InParanoid" id="D4H6L2"/>
<dbReference type="AlphaFoldDB" id="D4H6L2"/>
<feature type="transmembrane region" description="Helical" evidence="7">
    <location>
        <begin position="217"/>
        <end position="241"/>
    </location>
</feature>
<dbReference type="eggNOG" id="COG0679">
    <property type="taxonomic scope" value="Bacteria"/>
</dbReference>
<dbReference type="RefSeq" id="WP_013012171.1">
    <property type="nucleotide sequence ID" value="NC_013943.1"/>
</dbReference>
<keyword evidence="5 7" id="KW-1133">Transmembrane helix</keyword>
<dbReference type="PANTHER" id="PTHR36838:SF1">
    <property type="entry name" value="SLR1864 PROTEIN"/>
    <property type="match status" value="1"/>
</dbReference>